<dbReference type="GO" id="GO:0052621">
    <property type="term" value="F:diguanylate cyclase activity"/>
    <property type="evidence" value="ECO:0007669"/>
    <property type="project" value="UniProtKB-EC"/>
</dbReference>
<dbReference type="GO" id="GO:0005886">
    <property type="term" value="C:plasma membrane"/>
    <property type="evidence" value="ECO:0007669"/>
    <property type="project" value="TreeGrafter"/>
</dbReference>
<comment type="similarity">
    <text evidence="1">Belongs to the hemerythrin family.</text>
</comment>
<dbReference type="Gene3D" id="1.20.120.50">
    <property type="entry name" value="Hemerythrin-like"/>
    <property type="match status" value="1"/>
</dbReference>
<keyword evidence="3" id="KW-0479">Metal-binding</keyword>
<dbReference type="SUPFAM" id="SSF55073">
    <property type="entry name" value="Nucleotide cyclase"/>
    <property type="match status" value="1"/>
</dbReference>
<comment type="catalytic activity">
    <reaction evidence="5">
        <text>2 GTP = 3',3'-c-di-GMP + 2 diphosphate</text>
        <dbReference type="Rhea" id="RHEA:24898"/>
        <dbReference type="ChEBI" id="CHEBI:33019"/>
        <dbReference type="ChEBI" id="CHEBI:37565"/>
        <dbReference type="ChEBI" id="CHEBI:58805"/>
        <dbReference type="EC" id="2.7.7.65"/>
    </reaction>
</comment>
<comment type="caution">
    <text evidence="7">The sequence shown here is derived from an EMBL/GenBank/DDBJ whole genome shotgun (WGS) entry which is preliminary data.</text>
</comment>
<dbReference type="InterPro" id="IPR000160">
    <property type="entry name" value="GGDEF_dom"/>
</dbReference>
<dbReference type="Gene3D" id="3.30.70.270">
    <property type="match status" value="1"/>
</dbReference>
<protein>
    <recommendedName>
        <fullName evidence="2">diguanylate cyclase</fullName>
        <ecNumber evidence="2">2.7.7.65</ecNumber>
    </recommendedName>
</protein>
<dbReference type="InterPro" id="IPR012312">
    <property type="entry name" value="Hemerythrin-like"/>
</dbReference>
<evidence type="ECO:0000256" key="3">
    <source>
        <dbReference type="ARBA" id="ARBA00022723"/>
    </source>
</evidence>
<dbReference type="SUPFAM" id="SSF47188">
    <property type="entry name" value="Hemerythrin-like"/>
    <property type="match status" value="1"/>
</dbReference>
<dbReference type="NCBIfam" id="TIGR02481">
    <property type="entry name" value="hemeryth_dom"/>
    <property type="match status" value="1"/>
</dbReference>
<dbReference type="Proteomes" id="UP000093100">
    <property type="component" value="Unassembled WGS sequence"/>
</dbReference>
<dbReference type="GO" id="GO:0046872">
    <property type="term" value="F:metal ion binding"/>
    <property type="evidence" value="ECO:0007669"/>
    <property type="project" value="UniProtKB-KW"/>
</dbReference>
<dbReference type="PANTHER" id="PTHR45138:SF9">
    <property type="entry name" value="DIGUANYLATE CYCLASE DGCM-RELATED"/>
    <property type="match status" value="1"/>
</dbReference>
<dbReference type="EC" id="2.7.7.65" evidence="2"/>
<evidence type="ECO:0000259" key="6">
    <source>
        <dbReference type="PROSITE" id="PS50887"/>
    </source>
</evidence>
<dbReference type="InterPro" id="IPR050469">
    <property type="entry name" value="Diguanylate_Cyclase"/>
</dbReference>
<dbReference type="InterPro" id="IPR043128">
    <property type="entry name" value="Rev_trsase/Diguanyl_cyclase"/>
</dbReference>
<dbReference type="GO" id="GO:0043709">
    <property type="term" value="P:cell adhesion involved in single-species biofilm formation"/>
    <property type="evidence" value="ECO:0007669"/>
    <property type="project" value="TreeGrafter"/>
</dbReference>
<dbReference type="CDD" id="cd12107">
    <property type="entry name" value="Hemerythrin"/>
    <property type="match status" value="1"/>
</dbReference>
<evidence type="ECO:0000256" key="1">
    <source>
        <dbReference type="ARBA" id="ARBA00010587"/>
    </source>
</evidence>
<keyword evidence="4" id="KW-0408">Iron</keyword>
<dbReference type="InterPro" id="IPR012827">
    <property type="entry name" value="Hemerythrin_metal-bd"/>
</dbReference>
<evidence type="ECO:0000313" key="8">
    <source>
        <dbReference type="Proteomes" id="UP000093100"/>
    </source>
</evidence>
<dbReference type="RefSeq" id="WP_065838889.1">
    <property type="nucleotide sequence ID" value="NZ_CP027287.1"/>
</dbReference>
<organism evidence="7 8">
    <name type="scientific">Campylobacter fetus subsp. testudinum</name>
    <dbReference type="NCBI Taxonomy" id="1507806"/>
    <lineage>
        <taxon>Bacteria</taxon>
        <taxon>Pseudomonadati</taxon>
        <taxon>Campylobacterota</taxon>
        <taxon>Epsilonproteobacteria</taxon>
        <taxon>Campylobacterales</taxon>
        <taxon>Campylobacteraceae</taxon>
        <taxon>Campylobacter</taxon>
    </lineage>
</organism>
<dbReference type="FunFam" id="3.30.70.270:FF:000001">
    <property type="entry name" value="Diguanylate cyclase domain protein"/>
    <property type="match status" value="1"/>
</dbReference>
<sequence>MDYNKSIFAWSKKFETNLDKIDDQHHHLVNLINNLSKKLSNSNLSKNELIELFTELFSYTKYHFREEEQLMAKTKISSEFIKDHIFNHKLFIEEVGILFAGLQTDDSDDQENLDKTAKYILNFLINWLAFHILGQDKKMARQIEMVQSGISSKKAYNMVKNKASAEEIQPLVKTLNKLLEMMSKRNKDLVKVNKELLELKKGLEYKVQDRTRELIEANENLEKLSMTDQLTELPNRRHAMKTLDLLWKENLDSDRGLSVLMIDLDYFKEVNDNYGHDAGDYILKLVARTLRESVRTDDIVCRLGGDEFLVICPGTMLEGSIKVANSLLKDMRALKVKTEKCEWNGSASIGVACISPDIRNYSKLIKLADDKVYEAKQSGKNRFVY</sequence>
<name>A0AAX0HAJ3_CAMFE</name>
<dbReference type="NCBIfam" id="NF033749">
    <property type="entry name" value="bact_hemeryth"/>
    <property type="match status" value="1"/>
</dbReference>
<dbReference type="PANTHER" id="PTHR45138">
    <property type="entry name" value="REGULATORY COMPONENTS OF SENSORY TRANSDUCTION SYSTEM"/>
    <property type="match status" value="1"/>
</dbReference>
<dbReference type="GO" id="GO:1902201">
    <property type="term" value="P:negative regulation of bacterial-type flagellum-dependent cell motility"/>
    <property type="evidence" value="ECO:0007669"/>
    <property type="project" value="TreeGrafter"/>
</dbReference>
<dbReference type="EMBL" id="LFLK01000008">
    <property type="protein sequence ID" value="OCR90286.1"/>
    <property type="molecule type" value="Genomic_DNA"/>
</dbReference>
<dbReference type="InterPro" id="IPR035938">
    <property type="entry name" value="Hemerythrin-like_sf"/>
</dbReference>
<accession>A0AAX0HAJ3</accession>
<dbReference type="NCBIfam" id="TIGR00254">
    <property type="entry name" value="GGDEF"/>
    <property type="match status" value="1"/>
</dbReference>
<dbReference type="Pfam" id="PF00990">
    <property type="entry name" value="GGDEF"/>
    <property type="match status" value="1"/>
</dbReference>
<evidence type="ECO:0000256" key="5">
    <source>
        <dbReference type="ARBA" id="ARBA00034247"/>
    </source>
</evidence>
<evidence type="ECO:0000313" key="7">
    <source>
        <dbReference type="EMBL" id="OCR90286.1"/>
    </source>
</evidence>
<dbReference type="PROSITE" id="PS50887">
    <property type="entry name" value="GGDEF"/>
    <property type="match status" value="1"/>
</dbReference>
<evidence type="ECO:0000256" key="4">
    <source>
        <dbReference type="ARBA" id="ARBA00023004"/>
    </source>
</evidence>
<dbReference type="Pfam" id="PF01814">
    <property type="entry name" value="Hemerythrin"/>
    <property type="match status" value="1"/>
</dbReference>
<feature type="domain" description="GGDEF" evidence="6">
    <location>
        <begin position="255"/>
        <end position="385"/>
    </location>
</feature>
<dbReference type="SMART" id="SM00267">
    <property type="entry name" value="GGDEF"/>
    <property type="match status" value="1"/>
</dbReference>
<evidence type="ECO:0000256" key="2">
    <source>
        <dbReference type="ARBA" id="ARBA00012528"/>
    </source>
</evidence>
<reference evidence="7 8" key="1">
    <citation type="journal article" date="2016" name="Genome Biol. Evol.">
        <title>Comparative Genomics of Campylobacter fetus from Reptiles and Mammals Reveals Divergent Evolution in Host-Associated Lineages.</title>
        <authorList>
            <person name="Gilbert M.J."/>
            <person name="Miller W.G."/>
            <person name="Yee E."/>
            <person name="Zomer A.L."/>
            <person name="van der Graaf-van Bloois L."/>
            <person name="Fitzgerald C."/>
            <person name="Forbes K.J."/>
            <person name="Meric G."/>
            <person name="Sheppard S.K."/>
            <person name="Wagenaar J.A."/>
            <person name="Duim B."/>
        </authorList>
    </citation>
    <scope>NUCLEOTIDE SEQUENCE [LARGE SCALE GENOMIC DNA]</scope>
    <source>
        <strain evidence="7 8">12S02225-3</strain>
    </source>
</reference>
<dbReference type="AlphaFoldDB" id="A0AAX0HAJ3"/>
<dbReference type="CDD" id="cd01949">
    <property type="entry name" value="GGDEF"/>
    <property type="match status" value="1"/>
</dbReference>
<proteinExistence type="inferred from homology"/>
<dbReference type="InterPro" id="IPR029787">
    <property type="entry name" value="Nucleotide_cyclase"/>
</dbReference>
<gene>
    <name evidence="7" type="ORF">CFT12S02225_07930</name>
</gene>